<protein>
    <recommendedName>
        <fullName evidence="4">DUF1772 domain-containing protein</fullName>
    </recommendedName>
</protein>
<feature type="transmembrane region" description="Helical" evidence="1">
    <location>
        <begin position="122"/>
        <end position="143"/>
    </location>
</feature>
<evidence type="ECO:0000256" key="1">
    <source>
        <dbReference type="SAM" id="Phobius"/>
    </source>
</evidence>
<dbReference type="PATRIC" id="fig|864069.3.peg.7441"/>
<keyword evidence="1" id="KW-1133">Transmembrane helix</keyword>
<evidence type="ECO:0000313" key="2">
    <source>
        <dbReference type="EMBL" id="EIM24438.1"/>
    </source>
</evidence>
<keyword evidence="1" id="KW-0812">Transmembrane</keyword>
<dbReference type="Proteomes" id="UP000003947">
    <property type="component" value="Unassembled WGS sequence"/>
</dbReference>
<gene>
    <name evidence="2" type="ORF">MicloDRAFT_00069570</name>
</gene>
<feature type="transmembrane region" description="Helical" evidence="1">
    <location>
        <begin position="77"/>
        <end position="97"/>
    </location>
</feature>
<proteinExistence type="predicted"/>
<organism evidence="2 3">
    <name type="scientific">Microvirga lotononidis</name>
    <dbReference type="NCBI Taxonomy" id="864069"/>
    <lineage>
        <taxon>Bacteria</taxon>
        <taxon>Pseudomonadati</taxon>
        <taxon>Pseudomonadota</taxon>
        <taxon>Alphaproteobacteria</taxon>
        <taxon>Hyphomicrobiales</taxon>
        <taxon>Methylobacteriaceae</taxon>
        <taxon>Microvirga</taxon>
    </lineage>
</organism>
<reference evidence="2 3" key="1">
    <citation type="submission" date="2012-02" db="EMBL/GenBank/DDBJ databases">
        <title>Improved High-Quality Draft sequence of Microvirga sp. WSM3557.</title>
        <authorList>
            <consortium name="US DOE Joint Genome Institute"/>
            <person name="Lucas S."/>
            <person name="Han J."/>
            <person name="Lapidus A."/>
            <person name="Cheng J.-F."/>
            <person name="Goodwin L."/>
            <person name="Pitluck S."/>
            <person name="Peters L."/>
            <person name="Zhang X."/>
            <person name="Detter J.C."/>
            <person name="Han C."/>
            <person name="Tapia R."/>
            <person name="Land M."/>
            <person name="Hauser L."/>
            <person name="Kyrpides N."/>
            <person name="Ivanova N."/>
            <person name="Pagani I."/>
            <person name="Brau L."/>
            <person name="Yates R."/>
            <person name="O'Hara G."/>
            <person name="Rui T."/>
            <person name="Howieson J."/>
            <person name="Reeve W."/>
            <person name="Woyke T."/>
        </authorList>
    </citation>
    <scope>NUCLEOTIDE SEQUENCE [LARGE SCALE GENOMIC DNA]</scope>
    <source>
        <strain evidence="2 3">WSM3557</strain>
    </source>
</reference>
<keyword evidence="3" id="KW-1185">Reference proteome</keyword>
<dbReference type="AlphaFoldDB" id="I4YKE6"/>
<evidence type="ECO:0008006" key="4">
    <source>
        <dbReference type="Google" id="ProtNLM"/>
    </source>
</evidence>
<accession>I4YKE6</accession>
<dbReference type="STRING" id="864069.MicloDRAFT_00069570"/>
<evidence type="ECO:0000313" key="3">
    <source>
        <dbReference type="Proteomes" id="UP000003947"/>
    </source>
</evidence>
<dbReference type="HOGENOM" id="CLU_128115_0_0_5"/>
<feature type="transmembrane region" description="Helical" evidence="1">
    <location>
        <begin position="46"/>
        <end position="65"/>
    </location>
</feature>
<keyword evidence="1" id="KW-0472">Membrane</keyword>
<dbReference type="eggNOG" id="ENOG5032EN9">
    <property type="taxonomic scope" value="Bacteria"/>
</dbReference>
<sequence precursor="true">MLPRMIALALTVFILLPSGAHLLELPGKIGLDRDAYFTVQQIYAGWALFSIPIAAALVANSALALTEWRRDPGAARAALCSVGLILLSLIVFFIWVLPANQATANWTRIPDNWETLRRQWEYGHLASAIIVFGALLATACAAMHRPQAQLKS</sequence>
<dbReference type="RefSeq" id="WP_009764900.1">
    <property type="nucleotide sequence ID" value="NZ_CP141050.1"/>
</dbReference>
<dbReference type="EMBL" id="JH660648">
    <property type="protein sequence ID" value="EIM24438.1"/>
    <property type="molecule type" value="Genomic_DNA"/>
</dbReference>
<name>I4YKE6_9HYPH</name>